<feature type="domain" description="YetF C-terminal" evidence="8">
    <location>
        <begin position="85"/>
        <end position="209"/>
    </location>
</feature>
<dbReference type="GO" id="GO:0005886">
    <property type="term" value="C:plasma membrane"/>
    <property type="evidence" value="ECO:0007669"/>
    <property type="project" value="UniProtKB-SubCell"/>
</dbReference>
<evidence type="ECO:0000313" key="12">
    <source>
        <dbReference type="Proteomes" id="UP000515909"/>
    </source>
</evidence>
<evidence type="ECO:0000259" key="8">
    <source>
        <dbReference type="Pfam" id="PF04239"/>
    </source>
</evidence>
<protein>
    <submittedName>
        <fullName evidence="10">DUF421 domain-containing protein</fullName>
    </submittedName>
</protein>
<evidence type="ECO:0000256" key="7">
    <source>
        <dbReference type="SAM" id="Phobius"/>
    </source>
</evidence>
<dbReference type="Pfam" id="PF04239">
    <property type="entry name" value="DUF421"/>
    <property type="match status" value="1"/>
</dbReference>
<reference evidence="10 12" key="2">
    <citation type="submission" date="2020-08" db="EMBL/GenBank/DDBJ databases">
        <title>The isolate Caproiciproducens sp. 7D4C2 produces n-caproate at mildly acidic conditions from hexoses: genome and rBOX comparison with related strains and chain-elongating bacteria.</title>
        <authorList>
            <person name="Esquivel-Elizondo S."/>
            <person name="Bagci C."/>
            <person name="Temovska M."/>
            <person name="Jeon B.S."/>
            <person name="Bessarab I."/>
            <person name="Williams R.B.H."/>
            <person name="Huson D.H."/>
            <person name="Angenent L.T."/>
        </authorList>
    </citation>
    <scope>NUCLEOTIDE SEQUENCE [LARGE SCALE GENOMIC DNA]</scope>
    <source>
        <strain evidence="10 12">7D4C2</strain>
    </source>
</reference>
<evidence type="ECO:0000256" key="5">
    <source>
        <dbReference type="ARBA" id="ARBA00022989"/>
    </source>
</evidence>
<dbReference type="PANTHER" id="PTHR34582:SF6">
    <property type="entry name" value="UPF0702 TRANSMEMBRANE PROTEIN YCAP"/>
    <property type="match status" value="1"/>
</dbReference>
<evidence type="ECO:0000256" key="2">
    <source>
        <dbReference type="ARBA" id="ARBA00006448"/>
    </source>
</evidence>
<dbReference type="RefSeq" id="WP_066649317.1">
    <property type="nucleotide sequence ID" value="NZ_CP060286.1"/>
</dbReference>
<name>A0A6N8HW03_9FIRM</name>
<keyword evidence="4 7" id="KW-0812">Transmembrane</keyword>
<feature type="transmembrane region" description="Helical" evidence="7">
    <location>
        <begin position="59"/>
        <end position="78"/>
    </location>
</feature>
<evidence type="ECO:0000256" key="3">
    <source>
        <dbReference type="ARBA" id="ARBA00022475"/>
    </source>
</evidence>
<accession>A0A6N8HW03</accession>
<comment type="similarity">
    <text evidence="2">Belongs to the UPF0702 family.</text>
</comment>
<dbReference type="Proteomes" id="UP000469440">
    <property type="component" value="Unassembled WGS sequence"/>
</dbReference>
<keyword evidence="5 7" id="KW-1133">Transmembrane helix</keyword>
<dbReference type="KEGG" id="cfem:HCR03_07565"/>
<evidence type="ECO:0000256" key="1">
    <source>
        <dbReference type="ARBA" id="ARBA00004651"/>
    </source>
</evidence>
<feature type="transmembrane region" description="Helical" evidence="7">
    <location>
        <begin position="6"/>
        <end position="25"/>
    </location>
</feature>
<dbReference type="AlphaFoldDB" id="A0A6N8HW03"/>
<keyword evidence="3" id="KW-1003">Cell membrane</keyword>
<dbReference type="Proteomes" id="UP000515909">
    <property type="component" value="Chromosome"/>
</dbReference>
<dbReference type="EMBL" id="VWXL01000014">
    <property type="protein sequence ID" value="MVB09981.1"/>
    <property type="molecule type" value="Genomic_DNA"/>
</dbReference>
<gene>
    <name evidence="9" type="ORF">CAFE_06520</name>
    <name evidence="10" type="ORF">HCR03_07565</name>
</gene>
<dbReference type="Gene3D" id="3.30.240.20">
    <property type="entry name" value="bsu07140 like domains"/>
    <property type="match status" value="2"/>
</dbReference>
<reference evidence="9 11" key="1">
    <citation type="submission" date="2019-09" db="EMBL/GenBank/DDBJ databases">
        <title>Genome sequence of Clostridium sp. EA1.</title>
        <authorList>
            <person name="Poehlein A."/>
            <person name="Bengelsdorf F.R."/>
            <person name="Daniel R."/>
        </authorList>
    </citation>
    <scope>NUCLEOTIDE SEQUENCE [LARGE SCALE GENOMIC DNA]</scope>
    <source>
        <strain evidence="9 11">EA1</strain>
    </source>
</reference>
<organism evidence="9 11">
    <name type="scientific">Caproicibacter fermentans</name>
    <dbReference type="NCBI Taxonomy" id="2576756"/>
    <lineage>
        <taxon>Bacteria</taxon>
        <taxon>Bacillati</taxon>
        <taxon>Bacillota</taxon>
        <taxon>Clostridia</taxon>
        <taxon>Eubacteriales</taxon>
        <taxon>Acutalibacteraceae</taxon>
        <taxon>Caproicibacter</taxon>
    </lineage>
</organism>
<keyword evidence="6 7" id="KW-0472">Membrane</keyword>
<evidence type="ECO:0000313" key="11">
    <source>
        <dbReference type="Proteomes" id="UP000469440"/>
    </source>
</evidence>
<dbReference type="OrthoDB" id="9778331at2"/>
<evidence type="ECO:0000256" key="6">
    <source>
        <dbReference type="ARBA" id="ARBA00023136"/>
    </source>
</evidence>
<evidence type="ECO:0000256" key="4">
    <source>
        <dbReference type="ARBA" id="ARBA00022692"/>
    </source>
</evidence>
<proteinExistence type="inferred from homology"/>
<evidence type="ECO:0000313" key="9">
    <source>
        <dbReference type="EMBL" id="MVB09981.1"/>
    </source>
</evidence>
<keyword evidence="11" id="KW-1185">Reference proteome</keyword>
<dbReference type="EMBL" id="CP060286">
    <property type="protein sequence ID" value="QNK42073.1"/>
    <property type="molecule type" value="Genomic_DNA"/>
</dbReference>
<dbReference type="InterPro" id="IPR007353">
    <property type="entry name" value="DUF421"/>
</dbReference>
<accession>A0A7G8TEN2</accession>
<comment type="subcellular location">
    <subcellularLocation>
        <location evidence="1">Cell membrane</location>
        <topology evidence="1">Multi-pass membrane protein</topology>
    </subcellularLocation>
</comment>
<dbReference type="InterPro" id="IPR023090">
    <property type="entry name" value="UPF0702_alpha/beta_dom_sf"/>
</dbReference>
<dbReference type="PANTHER" id="PTHR34582">
    <property type="entry name" value="UPF0702 TRANSMEMBRANE PROTEIN YCAP"/>
    <property type="match status" value="1"/>
</dbReference>
<sequence length="230" mass="25185">MSTLVYVIRCVLQLLVTWLGIRIIGKKSIAQMTGYELSGILLLSTVAAEPLVYKIASNAAIGVVTLAVATLLIGKLSLKDKFYNVDSKPSIVVANGSLIKSELKKNQMNVPFLLSLLRLKGYSKLSDVEFAIIEPNGNLSVIPKSQERPVKPKDIRISTPYEGLSLPLLVDGKVIQENLVYAKLDRGWLMDQLASAGFPEEKDVLLAELDSQGNLSVFRENESDDSPKIV</sequence>
<evidence type="ECO:0000313" key="10">
    <source>
        <dbReference type="EMBL" id="QNK42073.1"/>
    </source>
</evidence>